<proteinExistence type="predicted"/>
<organism evidence="1 2">
    <name type="scientific">Paspalum notatum var. saurae</name>
    <dbReference type="NCBI Taxonomy" id="547442"/>
    <lineage>
        <taxon>Eukaryota</taxon>
        <taxon>Viridiplantae</taxon>
        <taxon>Streptophyta</taxon>
        <taxon>Embryophyta</taxon>
        <taxon>Tracheophyta</taxon>
        <taxon>Spermatophyta</taxon>
        <taxon>Magnoliopsida</taxon>
        <taxon>Liliopsida</taxon>
        <taxon>Poales</taxon>
        <taxon>Poaceae</taxon>
        <taxon>PACMAD clade</taxon>
        <taxon>Panicoideae</taxon>
        <taxon>Andropogonodae</taxon>
        <taxon>Paspaleae</taxon>
        <taxon>Paspalinae</taxon>
        <taxon>Paspalum</taxon>
    </lineage>
</organism>
<protein>
    <submittedName>
        <fullName evidence="1">Uncharacterized protein</fullName>
    </submittedName>
</protein>
<name>A0AAQ3PV93_PASNO</name>
<evidence type="ECO:0000313" key="1">
    <source>
        <dbReference type="EMBL" id="WVZ56229.1"/>
    </source>
</evidence>
<accession>A0AAQ3PV93</accession>
<sequence>MLSLHRFIMQASVAPTVATYNLLHQTYHDCCRPDIALELAAGPLRYGCPLPSAHSIPMCDFAFLLTLCCERSWWPTAQRVLALPSSPARPPPPTAIVTKRWPSLGFGILMSAQAYTEQDAKYSCRPIANKASYAQMRY</sequence>
<dbReference type="Proteomes" id="UP001341281">
    <property type="component" value="Chromosome 02"/>
</dbReference>
<reference evidence="1 2" key="1">
    <citation type="submission" date="2024-02" db="EMBL/GenBank/DDBJ databases">
        <title>High-quality chromosome-scale genome assembly of Pensacola bahiagrass (Paspalum notatum Flugge var. saurae).</title>
        <authorList>
            <person name="Vega J.M."/>
            <person name="Podio M."/>
            <person name="Orjuela J."/>
            <person name="Siena L.A."/>
            <person name="Pessino S.C."/>
            <person name="Combes M.C."/>
            <person name="Mariac C."/>
            <person name="Albertini E."/>
            <person name="Pupilli F."/>
            <person name="Ortiz J.P.A."/>
            <person name="Leblanc O."/>
        </authorList>
    </citation>
    <scope>NUCLEOTIDE SEQUENCE [LARGE SCALE GENOMIC DNA]</scope>
    <source>
        <strain evidence="1">R1</strain>
        <tissue evidence="1">Leaf</tissue>
    </source>
</reference>
<keyword evidence="2" id="KW-1185">Reference proteome</keyword>
<dbReference type="EMBL" id="CP144746">
    <property type="protein sequence ID" value="WVZ56229.1"/>
    <property type="molecule type" value="Genomic_DNA"/>
</dbReference>
<evidence type="ECO:0000313" key="2">
    <source>
        <dbReference type="Proteomes" id="UP001341281"/>
    </source>
</evidence>
<dbReference type="AlphaFoldDB" id="A0AAQ3PV93"/>
<gene>
    <name evidence="1" type="ORF">U9M48_006797</name>
</gene>